<feature type="region of interest" description="Disordered" evidence="1">
    <location>
        <begin position="665"/>
        <end position="700"/>
    </location>
</feature>
<dbReference type="Pfam" id="PF23025">
    <property type="entry name" value="YbjQ_2"/>
    <property type="match status" value="3"/>
</dbReference>
<sequence>MAGDVLATVRRDGLRDDGKYVEVSFNDHIRMSPKSTGSPENPVWGDSVMSIELTDDFQLQDYPLRLGVCSNETGPPDCGFVMINLEQILHSRPEMDPDEAVSMKGWFPLFDTMTGVRGRILVSIKMQFVGDQSYNDRFASSVGVRFFSIATPPQPGVFMVEQLLGLVEELRVVQDPEYNWRDLIRSDRSSNEERLRVFHNAAMRARRELGKQVQRLGANAVLGYREYVDLEGDATDRICIRAFGTAARITPSMAPTPMGLVHQSSYEVSRQGSRSPVRRAEGEFGLPMLSLLPANSGGAQSEALLSAVSMTRSSDEISVGGSAEGEVLQRGVLHSLDRLPVAERFAVCGVVAARAVKVFGSRTTQDNRESWWSDLREELLSHARCLGGDSIVGYREHVSITDEVITLSVMGTALRHLGSGASNLPDCSLAHASESRDDAGRLSKCAMCGEGMVPNILLATMDFPEGLPIVGRSELVEARVVRLKRKMAGEAHAQDLSEALPYLELELHKQLVHKMRVMGLNAAFGLRVEISHGSQRGTERLRWEAFTRRRHCDGGLGPSTSKTSGGQGTALQSTRRKGEANGTRSCGEDSDLPSSATAELPRLPRSPAGSSLNGSFEPTVRLWNGPLQPSAGDAARQLQAHVQAGQRPTFLLLPDGLPRSLSLTSEGMEKVAPEDHVRLGDRSTGHSEPHGATRRHWHRD</sequence>
<proteinExistence type="predicted"/>
<feature type="domain" description="C2" evidence="2">
    <location>
        <begin position="452"/>
        <end position="532"/>
    </location>
</feature>
<feature type="domain" description="C2" evidence="2">
    <location>
        <begin position="333"/>
        <end position="415"/>
    </location>
</feature>
<feature type="compositionally biased region" description="Basic and acidic residues" evidence="1">
    <location>
        <begin position="667"/>
        <end position="691"/>
    </location>
</feature>
<evidence type="ECO:0000259" key="2">
    <source>
        <dbReference type="Pfam" id="PF23025"/>
    </source>
</evidence>
<dbReference type="EMBL" id="CAXAMM010039729">
    <property type="protein sequence ID" value="CAK9088611.1"/>
    <property type="molecule type" value="Genomic_DNA"/>
</dbReference>
<evidence type="ECO:0000313" key="3">
    <source>
        <dbReference type="EMBL" id="CAK9088611.1"/>
    </source>
</evidence>
<dbReference type="InterPro" id="IPR056431">
    <property type="entry name" value="C2CD5_YbjQ-rel_dom"/>
</dbReference>
<evidence type="ECO:0000256" key="1">
    <source>
        <dbReference type="SAM" id="MobiDB-lite"/>
    </source>
</evidence>
<organism evidence="3 4">
    <name type="scientific">Durusdinium trenchii</name>
    <dbReference type="NCBI Taxonomy" id="1381693"/>
    <lineage>
        <taxon>Eukaryota</taxon>
        <taxon>Sar</taxon>
        <taxon>Alveolata</taxon>
        <taxon>Dinophyceae</taxon>
        <taxon>Suessiales</taxon>
        <taxon>Symbiodiniaceae</taxon>
        <taxon>Durusdinium</taxon>
    </lineage>
</organism>
<dbReference type="PANTHER" id="PTHR37412:SF2">
    <property type="entry name" value="C2 DOMAIN-CONTAINING PROTEIN 5"/>
    <property type="match status" value="1"/>
</dbReference>
<evidence type="ECO:0000313" key="4">
    <source>
        <dbReference type="Proteomes" id="UP001642464"/>
    </source>
</evidence>
<keyword evidence="4" id="KW-1185">Reference proteome</keyword>
<dbReference type="SUPFAM" id="SSF117782">
    <property type="entry name" value="YbjQ-like"/>
    <property type="match status" value="1"/>
</dbReference>
<dbReference type="Proteomes" id="UP001642464">
    <property type="component" value="Unassembled WGS sequence"/>
</dbReference>
<feature type="compositionally biased region" description="Polar residues" evidence="1">
    <location>
        <begin position="558"/>
        <end position="573"/>
    </location>
</feature>
<feature type="domain" description="C2" evidence="2">
    <location>
        <begin position="140"/>
        <end position="251"/>
    </location>
</feature>
<reference evidence="3 4" key="1">
    <citation type="submission" date="2024-02" db="EMBL/GenBank/DDBJ databases">
        <authorList>
            <person name="Chen Y."/>
            <person name="Shah S."/>
            <person name="Dougan E. K."/>
            <person name="Thang M."/>
            <person name="Chan C."/>
        </authorList>
    </citation>
    <scope>NUCLEOTIDE SEQUENCE [LARGE SCALE GENOMIC DNA]</scope>
</reference>
<accession>A0ABP0QN86</accession>
<gene>
    <name evidence="3" type="ORF">SCF082_LOCUS41842</name>
</gene>
<dbReference type="InterPro" id="IPR038983">
    <property type="entry name" value="C2CD5"/>
</dbReference>
<protein>
    <submittedName>
        <fullName evidence="3">C2 domain-containing protein 5 (138 kDa C2 domain-containing phosphoprotein)</fullName>
    </submittedName>
</protein>
<feature type="region of interest" description="Disordered" evidence="1">
    <location>
        <begin position="550"/>
        <end position="640"/>
    </location>
</feature>
<dbReference type="InterPro" id="IPR035439">
    <property type="entry name" value="UPF0145_dom_sf"/>
</dbReference>
<name>A0ABP0QN86_9DINO</name>
<comment type="caution">
    <text evidence="3">The sequence shown here is derived from an EMBL/GenBank/DDBJ whole genome shotgun (WGS) entry which is preliminary data.</text>
</comment>
<dbReference type="PANTHER" id="PTHR37412">
    <property type="entry name" value="C2 DOMAIN-CONTAINING PROTEIN 5"/>
    <property type="match status" value="1"/>
</dbReference>